<organism evidence="1">
    <name type="scientific">marine sediment metagenome</name>
    <dbReference type="NCBI Taxonomy" id="412755"/>
    <lineage>
        <taxon>unclassified sequences</taxon>
        <taxon>metagenomes</taxon>
        <taxon>ecological metagenomes</taxon>
    </lineage>
</organism>
<sequence>EKGVKKVLNIPTFKKVAYLISLGYPADQPVEKVRKPTCEMSSRNRYR</sequence>
<name>X1T4U0_9ZZZZ</name>
<feature type="non-terminal residue" evidence="1">
    <location>
        <position position="1"/>
    </location>
</feature>
<protein>
    <recommendedName>
        <fullName evidence="2">Nitroreductase domain-containing protein</fullName>
    </recommendedName>
</protein>
<dbReference type="GO" id="GO:0016491">
    <property type="term" value="F:oxidoreductase activity"/>
    <property type="evidence" value="ECO:0007669"/>
    <property type="project" value="InterPro"/>
</dbReference>
<dbReference type="AlphaFoldDB" id="X1T4U0"/>
<proteinExistence type="predicted"/>
<reference evidence="1" key="1">
    <citation type="journal article" date="2014" name="Front. Microbiol.">
        <title>High frequency of phylogenetically diverse reductive dehalogenase-homologous genes in deep subseafloor sedimentary metagenomes.</title>
        <authorList>
            <person name="Kawai M."/>
            <person name="Futagami T."/>
            <person name="Toyoda A."/>
            <person name="Takaki Y."/>
            <person name="Nishi S."/>
            <person name="Hori S."/>
            <person name="Arai W."/>
            <person name="Tsubouchi T."/>
            <person name="Morono Y."/>
            <person name="Uchiyama I."/>
            <person name="Ito T."/>
            <person name="Fujiyama A."/>
            <person name="Inagaki F."/>
            <person name="Takami H."/>
        </authorList>
    </citation>
    <scope>NUCLEOTIDE SEQUENCE</scope>
    <source>
        <strain evidence="1">Expedition CK06-06</strain>
    </source>
</reference>
<dbReference type="SUPFAM" id="SSF55469">
    <property type="entry name" value="FMN-dependent nitroreductase-like"/>
    <property type="match status" value="1"/>
</dbReference>
<comment type="caution">
    <text evidence="1">The sequence shown here is derived from an EMBL/GenBank/DDBJ whole genome shotgun (WGS) entry which is preliminary data.</text>
</comment>
<dbReference type="EMBL" id="BARW01013691">
    <property type="protein sequence ID" value="GAI82615.1"/>
    <property type="molecule type" value="Genomic_DNA"/>
</dbReference>
<gene>
    <name evidence="1" type="ORF">S12H4_24900</name>
</gene>
<dbReference type="InterPro" id="IPR000415">
    <property type="entry name" value="Nitroreductase-like"/>
</dbReference>
<dbReference type="Gene3D" id="3.40.109.10">
    <property type="entry name" value="NADH Oxidase"/>
    <property type="match status" value="1"/>
</dbReference>
<evidence type="ECO:0000313" key="1">
    <source>
        <dbReference type="EMBL" id="GAI82615.1"/>
    </source>
</evidence>
<evidence type="ECO:0008006" key="2">
    <source>
        <dbReference type="Google" id="ProtNLM"/>
    </source>
</evidence>
<accession>X1T4U0</accession>